<gene>
    <name evidence="6" type="ORF">C1H46_018889</name>
</gene>
<comment type="similarity">
    <text evidence="2 3">Belongs to the small heat shock protein (HSP20) family.</text>
</comment>
<dbReference type="Proteomes" id="UP000315295">
    <property type="component" value="Unassembled WGS sequence"/>
</dbReference>
<dbReference type="InterPro" id="IPR008978">
    <property type="entry name" value="HSP20-like_chaperone"/>
</dbReference>
<dbReference type="Pfam" id="PF00011">
    <property type="entry name" value="HSP20"/>
    <property type="match status" value="1"/>
</dbReference>
<evidence type="ECO:0000259" key="5">
    <source>
        <dbReference type="PROSITE" id="PS01031"/>
    </source>
</evidence>
<feature type="domain" description="SHSP" evidence="5">
    <location>
        <begin position="73"/>
        <end position="213"/>
    </location>
</feature>
<dbReference type="AlphaFoldDB" id="A0A540M9P6"/>
<reference evidence="6 7" key="1">
    <citation type="journal article" date="2019" name="G3 (Bethesda)">
        <title>Sequencing of a Wild Apple (Malus baccata) Genome Unravels the Differences Between Cultivated and Wild Apple Species Regarding Disease Resistance and Cold Tolerance.</title>
        <authorList>
            <person name="Chen X."/>
        </authorList>
    </citation>
    <scope>NUCLEOTIDE SEQUENCE [LARGE SCALE GENOMIC DNA]</scope>
    <source>
        <strain evidence="7">cv. Shandingzi</strain>
        <tissue evidence="6">Leaves</tissue>
    </source>
</reference>
<organism evidence="6 7">
    <name type="scientific">Malus baccata</name>
    <name type="common">Siberian crab apple</name>
    <name type="synonym">Pyrus baccata</name>
    <dbReference type="NCBI Taxonomy" id="106549"/>
    <lineage>
        <taxon>Eukaryota</taxon>
        <taxon>Viridiplantae</taxon>
        <taxon>Streptophyta</taxon>
        <taxon>Embryophyta</taxon>
        <taxon>Tracheophyta</taxon>
        <taxon>Spermatophyta</taxon>
        <taxon>Magnoliopsida</taxon>
        <taxon>eudicotyledons</taxon>
        <taxon>Gunneridae</taxon>
        <taxon>Pentapetalae</taxon>
        <taxon>rosids</taxon>
        <taxon>fabids</taxon>
        <taxon>Rosales</taxon>
        <taxon>Rosaceae</taxon>
        <taxon>Amygdaloideae</taxon>
        <taxon>Maleae</taxon>
        <taxon>Malus</taxon>
    </lineage>
</organism>
<sequence>MTGPTPCSAAHHQRRLSQVRLRQSHDQRQRRIERVGEGSREWEKGEICVCVGRIEKGEKRGQASEKKTPEARETTAIANTRIDWKETPEAHIFKADLPGIKKEEVKVEVEDGRVLHISGERSREQEEKTKNWRREKLRSSREKEGREEKDRSSRERRIQSETLCGQRREKTEKQWPPTEPLAFLHSSALQLAVLEEIKSVGGHTAFAGQAEANFVPYKNSTVHCFR</sequence>
<evidence type="ECO:0000256" key="1">
    <source>
        <dbReference type="ARBA" id="ARBA00023016"/>
    </source>
</evidence>
<evidence type="ECO:0000256" key="4">
    <source>
        <dbReference type="SAM" id="MobiDB-lite"/>
    </source>
</evidence>
<dbReference type="InterPro" id="IPR031107">
    <property type="entry name" value="Small_HSP"/>
</dbReference>
<keyword evidence="1" id="KW-0346">Stress response</keyword>
<feature type="compositionally biased region" description="Basic and acidic residues" evidence="4">
    <location>
        <begin position="120"/>
        <end position="159"/>
    </location>
</feature>
<dbReference type="SUPFAM" id="SSF49764">
    <property type="entry name" value="HSP20-like chaperones"/>
    <property type="match status" value="1"/>
</dbReference>
<dbReference type="Gene3D" id="2.60.40.790">
    <property type="match status" value="1"/>
</dbReference>
<accession>A0A540M9P6</accession>
<evidence type="ECO:0000256" key="3">
    <source>
        <dbReference type="RuleBase" id="RU003616"/>
    </source>
</evidence>
<keyword evidence="7" id="KW-1185">Reference proteome</keyword>
<dbReference type="InterPro" id="IPR002068">
    <property type="entry name" value="A-crystallin/Hsp20_dom"/>
</dbReference>
<dbReference type="PANTHER" id="PTHR11527">
    <property type="entry name" value="HEAT-SHOCK PROTEIN 20 FAMILY MEMBER"/>
    <property type="match status" value="1"/>
</dbReference>
<evidence type="ECO:0000313" key="6">
    <source>
        <dbReference type="EMBL" id="TQD95477.1"/>
    </source>
</evidence>
<dbReference type="EMBL" id="VIEB01000313">
    <property type="protein sequence ID" value="TQD95477.1"/>
    <property type="molecule type" value="Genomic_DNA"/>
</dbReference>
<name>A0A540M9P6_MALBA</name>
<proteinExistence type="inferred from homology"/>
<protein>
    <recommendedName>
        <fullName evidence="5">SHSP domain-containing protein</fullName>
    </recommendedName>
</protein>
<evidence type="ECO:0000256" key="2">
    <source>
        <dbReference type="PROSITE-ProRule" id="PRU00285"/>
    </source>
</evidence>
<feature type="compositionally biased region" description="Basic and acidic residues" evidence="4">
    <location>
        <begin position="23"/>
        <end position="41"/>
    </location>
</feature>
<evidence type="ECO:0000313" key="7">
    <source>
        <dbReference type="Proteomes" id="UP000315295"/>
    </source>
</evidence>
<feature type="region of interest" description="Disordered" evidence="4">
    <location>
        <begin position="1"/>
        <end position="41"/>
    </location>
</feature>
<dbReference type="PROSITE" id="PS01031">
    <property type="entry name" value="SHSP"/>
    <property type="match status" value="1"/>
</dbReference>
<feature type="region of interest" description="Disordered" evidence="4">
    <location>
        <begin position="120"/>
        <end position="175"/>
    </location>
</feature>
<comment type="caution">
    <text evidence="6">The sequence shown here is derived from an EMBL/GenBank/DDBJ whole genome shotgun (WGS) entry which is preliminary data.</text>
</comment>
<dbReference type="STRING" id="106549.A0A540M9P6"/>